<feature type="transmembrane region" description="Helical" evidence="7">
    <location>
        <begin position="75"/>
        <end position="94"/>
    </location>
</feature>
<gene>
    <name evidence="8" type="ORF">SAMN04244574_04371</name>
</gene>
<keyword evidence="6 7" id="KW-0472">Membrane</keyword>
<feature type="transmembrane region" description="Helical" evidence="7">
    <location>
        <begin position="12"/>
        <end position="31"/>
    </location>
</feature>
<organism evidence="8 9">
    <name type="scientific">Azotobacter beijerinckii</name>
    <dbReference type="NCBI Taxonomy" id="170623"/>
    <lineage>
        <taxon>Bacteria</taxon>
        <taxon>Pseudomonadati</taxon>
        <taxon>Pseudomonadota</taxon>
        <taxon>Gammaproteobacteria</taxon>
        <taxon>Pseudomonadales</taxon>
        <taxon>Pseudomonadaceae</taxon>
        <taxon>Azotobacter</taxon>
    </lineage>
</organism>
<feature type="transmembrane region" description="Helical" evidence="7">
    <location>
        <begin position="106"/>
        <end position="129"/>
    </location>
</feature>
<keyword evidence="3" id="KW-1003">Cell membrane</keyword>
<evidence type="ECO:0000256" key="1">
    <source>
        <dbReference type="ARBA" id="ARBA00004651"/>
    </source>
</evidence>
<comment type="similarity">
    <text evidence="2">Belongs to the DoxX family.</text>
</comment>
<evidence type="ECO:0000256" key="2">
    <source>
        <dbReference type="ARBA" id="ARBA00006679"/>
    </source>
</evidence>
<feature type="transmembrane region" description="Helical" evidence="7">
    <location>
        <begin position="46"/>
        <end position="68"/>
    </location>
</feature>
<keyword evidence="4 7" id="KW-0812">Transmembrane</keyword>
<dbReference type="Proteomes" id="UP000199579">
    <property type="component" value="Unassembled WGS sequence"/>
</dbReference>
<evidence type="ECO:0000313" key="9">
    <source>
        <dbReference type="Proteomes" id="UP000199579"/>
    </source>
</evidence>
<dbReference type="InterPro" id="IPR032808">
    <property type="entry name" value="DoxX"/>
</dbReference>
<dbReference type="GO" id="GO:0005886">
    <property type="term" value="C:plasma membrane"/>
    <property type="evidence" value="ECO:0007669"/>
    <property type="project" value="UniProtKB-SubCell"/>
</dbReference>
<accession>A0A1I4HUM7</accession>
<dbReference type="PANTHER" id="PTHR33452:SF1">
    <property type="entry name" value="INNER MEMBRANE PROTEIN YPHA-RELATED"/>
    <property type="match status" value="1"/>
</dbReference>
<dbReference type="PANTHER" id="PTHR33452">
    <property type="entry name" value="OXIDOREDUCTASE CATD-RELATED"/>
    <property type="match status" value="1"/>
</dbReference>
<dbReference type="Pfam" id="PF07681">
    <property type="entry name" value="DoxX"/>
    <property type="match status" value="1"/>
</dbReference>
<evidence type="ECO:0000256" key="3">
    <source>
        <dbReference type="ARBA" id="ARBA00022475"/>
    </source>
</evidence>
<dbReference type="EMBL" id="FOSX01000129">
    <property type="protein sequence ID" value="SFL45855.1"/>
    <property type="molecule type" value="Genomic_DNA"/>
</dbReference>
<protein>
    <submittedName>
        <fullName evidence="8">Putative oxidoreductase</fullName>
    </submittedName>
</protein>
<evidence type="ECO:0000256" key="7">
    <source>
        <dbReference type="SAM" id="Phobius"/>
    </source>
</evidence>
<sequence>MRTQASNTLDLVGRALLGSLFIISGVAKVSAPDATLGYIESIGMPYPLLALLGALAVELGLATALVVGLKTRQTALAMAGFSIATAVIFHHQLGDANQQIHFLKNLAIAGGLLQVARLGAGAFSLDALLRRAPRAQAVTA</sequence>
<evidence type="ECO:0000256" key="4">
    <source>
        <dbReference type="ARBA" id="ARBA00022692"/>
    </source>
</evidence>
<evidence type="ECO:0000313" key="8">
    <source>
        <dbReference type="EMBL" id="SFL45855.1"/>
    </source>
</evidence>
<dbReference type="InterPro" id="IPR051907">
    <property type="entry name" value="DoxX-like_oxidoreductase"/>
</dbReference>
<evidence type="ECO:0000256" key="6">
    <source>
        <dbReference type="ARBA" id="ARBA00023136"/>
    </source>
</evidence>
<dbReference type="AlphaFoldDB" id="A0A1I4HUM7"/>
<reference evidence="8 9" key="1">
    <citation type="submission" date="2016-10" db="EMBL/GenBank/DDBJ databases">
        <authorList>
            <person name="de Groot N.N."/>
        </authorList>
    </citation>
    <scope>NUCLEOTIDE SEQUENCE [LARGE SCALE GENOMIC DNA]</scope>
    <source>
        <strain evidence="8 9">DSM 381</strain>
    </source>
</reference>
<proteinExistence type="inferred from homology"/>
<dbReference type="RefSeq" id="WP_090944247.1">
    <property type="nucleotide sequence ID" value="NZ_FOSX01000129.1"/>
</dbReference>
<keyword evidence="5 7" id="KW-1133">Transmembrane helix</keyword>
<name>A0A1I4HUM7_9GAMM</name>
<evidence type="ECO:0000256" key="5">
    <source>
        <dbReference type="ARBA" id="ARBA00022989"/>
    </source>
</evidence>
<comment type="subcellular location">
    <subcellularLocation>
        <location evidence="1">Cell membrane</location>
        <topology evidence="1">Multi-pass membrane protein</topology>
    </subcellularLocation>
</comment>